<feature type="binding site" evidence="7">
    <location>
        <position position="111"/>
    </location>
    <ligand>
        <name>Zn(2+)</name>
        <dbReference type="ChEBI" id="CHEBI:29105"/>
    </ligand>
</feature>
<dbReference type="NCBIfam" id="TIGR03838">
    <property type="entry name" value="queuosine_YadB"/>
    <property type="match status" value="1"/>
</dbReference>
<dbReference type="PRINTS" id="PR00987">
    <property type="entry name" value="TRNASYNTHGLU"/>
</dbReference>
<keyword evidence="3 7" id="KW-0547">Nucleotide-binding</keyword>
<feature type="binding site" evidence="7">
    <location>
        <position position="135"/>
    </location>
    <ligand>
        <name>Zn(2+)</name>
        <dbReference type="ChEBI" id="CHEBI:29105"/>
    </ligand>
</feature>
<comment type="function">
    <text evidence="7">Catalyzes the tRNA-independent activation of glutamate in presence of ATP and the subsequent transfer of glutamate onto a tRNA(Asp). Glutamate is transferred on the 2-amino-5-(4,5-dihydroxy-2-cyclopenten-1-yl) moiety of the queuosine in the wobble position of the QUC anticodon.</text>
</comment>
<feature type="binding site" evidence="7">
    <location>
        <position position="193"/>
    </location>
    <ligand>
        <name>L-glutamate</name>
        <dbReference type="ChEBI" id="CHEBI:29985"/>
    </ligand>
</feature>
<dbReference type="GO" id="GO:0005829">
    <property type="term" value="C:cytosol"/>
    <property type="evidence" value="ECO:0007669"/>
    <property type="project" value="TreeGrafter"/>
</dbReference>
<keyword evidence="6 7" id="KW-0030">Aminoacyl-tRNA synthetase</keyword>
<dbReference type="GO" id="GO:0008270">
    <property type="term" value="F:zinc ion binding"/>
    <property type="evidence" value="ECO:0007669"/>
    <property type="project" value="UniProtKB-UniRule"/>
</dbReference>
<dbReference type="InterPro" id="IPR022380">
    <property type="entry name" value="Glu-Q_tRNA(Asp)_Synthase"/>
</dbReference>
<dbReference type="EC" id="6.1.1.-" evidence="7"/>
<dbReference type="OrthoDB" id="9807503at2"/>
<evidence type="ECO:0000259" key="9">
    <source>
        <dbReference type="Pfam" id="PF00749"/>
    </source>
</evidence>
<keyword evidence="11" id="KW-1185">Reference proteome</keyword>
<dbReference type="SUPFAM" id="SSF52374">
    <property type="entry name" value="Nucleotidylyl transferase"/>
    <property type="match status" value="1"/>
</dbReference>
<comment type="cofactor">
    <cofactor evidence="7">
        <name>Zn(2+)</name>
        <dbReference type="ChEBI" id="CHEBI:29105"/>
    </cofactor>
    <text evidence="7">Binds 1 zinc ion per subunit.</text>
</comment>
<feature type="domain" description="Glutamyl/glutaminyl-tRNA synthetase class Ib catalytic" evidence="9">
    <location>
        <begin position="17"/>
        <end position="116"/>
    </location>
</feature>
<protein>
    <recommendedName>
        <fullName evidence="7">Glutamyl-Q tRNA(Asp) synthetase</fullName>
        <shortName evidence="7">Glu-Q-RSs</shortName>
        <ecNumber evidence="7">6.1.1.-</ecNumber>
    </recommendedName>
</protein>
<dbReference type="InterPro" id="IPR049940">
    <property type="entry name" value="GluQ/Sye"/>
</dbReference>
<evidence type="ECO:0000256" key="2">
    <source>
        <dbReference type="ARBA" id="ARBA00022723"/>
    </source>
</evidence>
<keyword evidence="1 7" id="KW-0436">Ligase</keyword>
<dbReference type="Pfam" id="PF00749">
    <property type="entry name" value="tRNA-synt_1c"/>
    <property type="match status" value="2"/>
</dbReference>
<evidence type="ECO:0000256" key="3">
    <source>
        <dbReference type="ARBA" id="ARBA00022741"/>
    </source>
</evidence>
<proteinExistence type="inferred from homology"/>
<feature type="domain" description="Glutamyl/glutaminyl-tRNA synthetase class Ib catalytic" evidence="9">
    <location>
        <begin position="177"/>
        <end position="257"/>
    </location>
</feature>
<keyword evidence="8" id="KW-0648">Protein biosynthesis</keyword>
<dbReference type="NCBIfam" id="NF004314">
    <property type="entry name" value="PRK05710.1-3"/>
    <property type="match status" value="1"/>
</dbReference>
<keyword evidence="4 7" id="KW-0862">Zinc</keyword>
<dbReference type="Proteomes" id="UP000243002">
    <property type="component" value="Unassembled WGS sequence"/>
</dbReference>
<feature type="binding site" evidence="7">
    <location>
        <position position="131"/>
    </location>
    <ligand>
        <name>Zn(2+)</name>
        <dbReference type="ChEBI" id="CHEBI:29105"/>
    </ligand>
</feature>
<dbReference type="PANTHER" id="PTHR43311:SF1">
    <property type="entry name" value="GLUTAMYL-Q TRNA(ASP) SYNTHETASE"/>
    <property type="match status" value="1"/>
</dbReference>
<dbReference type="AlphaFoldDB" id="A0A2P7MZA1"/>
<dbReference type="InterPro" id="IPR020058">
    <property type="entry name" value="Glu/Gln-tRNA-synth_Ib_cat-dom"/>
</dbReference>
<evidence type="ECO:0000256" key="6">
    <source>
        <dbReference type="ARBA" id="ARBA00023146"/>
    </source>
</evidence>
<evidence type="ECO:0000256" key="7">
    <source>
        <dbReference type="HAMAP-Rule" id="MF_01428"/>
    </source>
</evidence>
<gene>
    <name evidence="7" type="primary">gluQ</name>
    <name evidence="10" type="ORF">C7K55_03410</name>
</gene>
<dbReference type="EMBL" id="PXXO01000003">
    <property type="protein sequence ID" value="PSJ06511.1"/>
    <property type="molecule type" value="Genomic_DNA"/>
</dbReference>
<evidence type="ECO:0000256" key="4">
    <source>
        <dbReference type="ARBA" id="ARBA00022833"/>
    </source>
</evidence>
<dbReference type="InterPro" id="IPR014729">
    <property type="entry name" value="Rossmann-like_a/b/a_fold"/>
</dbReference>
<evidence type="ECO:0000256" key="5">
    <source>
        <dbReference type="ARBA" id="ARBA00022840"/>
    </source>
</evidence>
<evidence type="ECO:0000313" key="10">
    <source>
        <dbReference type="EMBL" id="PSJ06511.1"/>
    </source>
</evidence>
<feature type="short sequence motif" description="'HIGH' region" evidence="7">
    <location>
        <begin position="22"/>
        <end position="32"/>
    </location>
</feature>
<keyword evidence="5 7" id="KW-0067">ATP-binding</keyword>
<name>A0A2P7MZA1_9CYAN</name>
<dbReference type="GO" id="GO:0004818">
    <property type="term" value="F:glutamate-tRNA ligase activity"/>
    <property type="evidence" value="ECO:0007669"/>
    <property type="project" value="TreeGrafter"/>
</dbReference>
<evidence type="ECO:0000256" key="1">
    <source>
        <dbReference type="ARBA" id="ARBA00022598"/>
    </source>
</evidence>
<dbReference type="Gene3D" id="3.40.50.620">
    <property type="entry name" value="HUPs"/>
    <property type="match status" value="1"/>
</dbReference>
<dbReference type="GO" id="GO:0006424">
    <property type="term" value="P:glutamyl-tRNA aminoacylation"/>
    <property type="evidence" value="ECO:0007669"/>
    <property type="project" value="InterPro"/>
</dbReference>
<evidence type="ECO:0000256" key="8">
    <source>
        <dbReference type="RuleBase" id="RU363037"/>
    </source>
</evidence>
<comment type="caution">
    <text evidence="10">The sequence shown here is derived from an EMBL/GenBank/DDBJ whole genome shotgun (WGS) entry which is preliminary data.</text>
</comment>
<keyword evidence="2 7" id="KW-0479">Metal-binding</keyword>
<dbReference type="GO" id="GO:0005524">
    <property type="term" value="F:ATP binding"/>
    <property type="evidence" value="ECO:0007669"/>
    <property type="project" value="UniProtKB-KW"/>
</dbReference>
<sequence>MQALVEAGLAQRQLGYRGRFAPSPTGALHRGNLRTALLSWLHARLRGGAWLLRLDDLDTPRNRAGAESSILTDLAWLGLNWDGPVLRQSERRGLYATALSALRRHGLLYPCRCSRRLLADISAPHGAAAVYPGTCRAASGGWGPVQGRLPSWRLRLEPGSLHWLESYGAPGELDGPAAVGDVVLRRADGYLAYHLATAVDELVLGISDVVRGDDLWGATGAQVAVMAALGAPPPRYGHVPLLCDGSGRRLSKREGAEGLAGYHQLGMDAAAVVGQLAASAALVPAGSRLSAAELLQQLSSERLDQVLRGAQA</sequence>
<dbReference type="InterPro" id="IPR000924">
    <property type="entry name" value="Glu/Gln-tRNA-synth"/>
</dbReference>
<dbReference type="NCBIfam" id="NF004315">
    <property type="entry name" value="PRK05710.1-4"/>
    <property type="match status" value="1"/>
</dbReference>
<accession>A0A2P7MZA1</accession>
<comment type="similarity">
    <text evidence="7">Belongs to the class-I aminoacyl-tRNA synthetase family. GluQ subfamily.</text>
</comment>
<dbReference type="GO" id="GO:0006400">
    <property type="term" value="P:tRNA modification"/>
    <property type="evidence" value="ECO:0007669"/>
    <property type="project" value="InterPro"/>
</dbReference>
<reference evidence="10 11" key="1">
    <citation type="journal article" date="2018" name="Environ. Microbiol.">
        <title>Ecological and genomic features of two widespread freshwater picocyanobacteria.</title>
        <authorList>
            <person name="Cabello-Yeves P.J."/>
            <person name="Picazo A."/>
            <person name="Camacho A."/>
            <person name="Callieri C."/>
            <person name="Rosselli R."/>
            <person name="Roda-Garcia J.J."/>
            <person name="Coutinho F.H."/>
            <person name="Rodriguez-Valera F."/>
        </authorList>
    </citation>
    <scope>NUCLEOTIDE SEQUENCE [LARGE SCALE GENOMIC DNA]</scope>
    <source>
        <strain evidence="10 11">Tous</strain>
    </source>
</reference>
<feature type="binding site" evidence="7">
    <location>
        <position position="211"/>
    </location>
    <ligand>
        <name>L-glutamate</name>
        <dbReference type="ChEBI" id="CHEBI:29985"/>
    </ligand>
</feature>
<feature type="binding site" evidence="7">
    <location>
        <begin position="19"/>
        <end position="23"/>
    </location>
    <ligand>
        <name>L-glutamate</name>
        <dbReference type="ChEBI" id="CHEBI:29985"/>
    </ligand>
</feature>
<feature type="binding site" evidence="7">
    <location>
        <position position="252"/>
    </location>
    <ligand>
        <name>ATP</name>
        <dbReference type="ChEBI" id="CHEBI:30616"/>
    </ligand>
</feature>
<evidence type="ECO:0000313" key="11">
    <source>
        <dbReference type="Proteomes" id="UP000243002"/>
    </source>
</evidence>
<dbReference type="HAMAP" id="MF_01428">
    <property type="entry name" value="Glu_Q_tRNA_synth"/>
    <property type="match status" value="1"/>
</dbReference>
<organism evidence="10 11">
    <name type="scientific">Cyanobium usitatum str. Tous</name>
    <dbReference type="NCBI Taxonomy" id="2116684"/>
    <lineage>
        <taxon>Bacteria</taxon>
        <taxon>Bacillati</taxon>
        <taxon>Cyanobacteriota</taxon>
        <taxon>Cyanophyceae</taxon>
        <taxon>Synechococcales</taxon>
        <taxon>Prochlorococcaceae</taxon>
        <taxon>Cyanobium</taxon>
    </lineage>
</organism>
<feature type="short sequence motif" description="'KMSKS' region" evidence="7">
    <location>
        <begin position="249"/>
        <end position="253"/>
    </location>
</feature>
<dbReference type="PANTHER" id="PTHR43311">
    <property type="entry name" value="GLUTAMATE--TRNA LIGASE"/>
    <property type="match status" value="1"/>
</dbReference>
<feature type="binding site" evidence="7">
    <location>
        <position position="113"/>
    </location>
    <ligand>
        <name>Zn(2+)</name>
        <dbReference type="ChEBI" id="CHEBI:29105"/>
    </ligand>
</feature>
<feature type="binding site" evidence="7">
    <location>
        <position position="55"/>
    </location>
    <ligand>
        <name>L-glutamate</name>
        <dbReference type="ChEBI" id="CHEBI:29985"/>
    </ligand>
</feature>